<dbReference type="AlphaFoldDB" id="A0A067CPK9"/>
<dbReference type="Proteomes" id="UP000030745">
    <property type="component" value="Unassembled WGS sequence"/>
</dbReference>
<evidence type="ECO:0000313" key="2">
    <source>
        <dbReference type="Proteomes" id="UP000030745"/>
    </source>
</evidence>
<evidence type="ECO:0008006" key="3">
    <source>
        <dbReference type="Google" id="ProtNLM"/>
    </source>
</evidence>
<evidence type="ECO:0000313" key="1">
    <source>
        <dbReference type="EMBL" id="KDO28717.1"/>
    </source>
</evidence>
<proteinExistence type="predicted"/>
<dbReference type="RefSeq" id="XP_012200357.1">
    <property type="nucleotide sequence ID" value="XM_012344967.1"/>
</dbReference>
<sequence length="119" mass="12703">MACRFAAYESTFTCTACATSTDCCLLDRHCAQSVSYAFGAVAVVTDQIELVHSLPPNVDTIVFRGNGLRQFGLATDAAALTRARTTQLSIIGNPSLRESVFLPSGLQVLNMSQTALDRA</sequence>
<protein>
    <recommendedName>
        <fullName evidence="3">Receptor L-domain domain-containing protein</fullName>
    </recommendedName>
</protein>
<reference evidence="1 2" key="1">
    <citation type="journal article" date="2013" name="PLoS Genet.">
        <title>Distinctive expansion of potential virulence genes in the genome of the oomycete fish pathogen Saprolegnia parasitica.</title>
        <authorList>
            <person name="Jiang R.H."/>
            <person name="de Bruijn I."/>
            <person name="Haas B.J."/>
            <person name="Belmonte R."/>
            <person name="Lobach L."/>
            <person name="Christie J."/>
            <person name="van den Ackerveken G."/>
            <person name="Bottin A."/>
            <person name="Bulone V."/>
            <person name="Diaz-Moreno S.M."/>
            <person name="Dumas B."/>
            <person name="Fan L."/>
            <person name="Gaulin E."/>
            <person name="Govers F."/>
            <person name="Grenville-Briggs L.J."/>
            <person name="Horner N.R."/>
            <person name="Levin J.Z."/>
            <person name="Mammella M."/>
            <person name="Meijer H.J."/>
            <person name="Morris P."/>
            <person name="Nusbaum C."/>
            <person name="Oome S."/>
            <person name="Phillips A.J."/>
            <person name="van Rooyen D."/>
            <person name="Rzeszutek E."/>
            <person name="Saraiva M."/>
            <person name="Secombes C.J."/>
            <person name="Seidl M.F."/>
            <person name="Snel B."/>
            <person name="Stassen J.H."/>
            <person name="Sykes S."/>
            <person name="Tripathy S."/>
            <person name="van den Berg H."/>
            <person name="Vega-Arreguin J.C."/>
            <person name="Wawra S."/>
            <person name="Young S.K."/>
            <person name="Zeng Q."/>
            <person name="Dieguez-Uribeondo J."/>
            <person name="Russ C."/>
            <person name="Tyler B.M."/>
            <person name="van West P."/>
        </authorList>
    </citation>
    <scope>NUCLEOTIDE SEQUENCE [LARGE SCALE GENOMIC DNA]</scope>
    <source>
        <strain evidence="1 2">CBS 223.65</strain>
    </source>
</reference>
<dbReference type="VEuPathDB" id="FungiDB:SPRG_05678"/>
<keyword evidence="2" id="KW-1185">Reference proteome</keyword>
<dbReference type="KEGG" id="spar:SPRG_05678"/>
<gene>
    <name evidence="1" type="ORF">SPRG_05678</name>
</gene>
<accession>A0A067CPK9</accession>
<organism evidence="1 2">
    <name type="scientific">Saprolegnia parasitica (strain CBS 223.65)</name>
    <dbReference type="NCBI Taxonomy" id="695850"/>
    <lineage>
        <taxon>Eukaryota</taxon>
        <taxon>Sar</taxon>
        <taxon>Stramenopiles</taxon>
        <taxon>Oomycota</taxon>
        <taxon>Saprolegniomycetes</taxon>
        <taxon>Saprolegniales</taxon>
        <taxon>Saprolegniaceae</taxon>
        <taxon>Saprolegnia</taxon>
    </lineage>
</organism>
<name>A0A067CPK9_SAPPC</name>
<feature type="non-terminal residue" evidence="1">
    <location>
        <position position="119"/>
    </location>
</feature>
<dbReference type="GeneID" id="24128066"/>
<dbReference type="EMBL" id="KK583209">
    <property type="protein sequence ID" value="KDO28717.1"/>
    <property type="molecule type" value="Genomic_DNA"/>
</dbReference>